<protein>
    <submittedName>
        <fullName evidence="1">8856_t:CDS:1</fullName>
    </submittedName>
</protein>
<name>A0ACA9P6N7_9GLOM</name>
<organism evidence="1 2">
    <name type="scientific">Racocetra persica</name>
    <dbReference type="NCBI Taxonomy" id="160502"/>
    <lineage>
        <taxon>Eukaryota</taxon>
        <taxon>Fungi</taxon>
        <taxon>Fungi incertae sedis</taxon>
        <taxon>Mucoromycota</taxon>
        <taxon>Glomeromycotina</taxon>
        <taxon>Glomeromycetes</taxon>
        <taxon>Diversisporales</taxon>
        <taxon>Gigasporaceae</taxon>
        <taxon>Racocetra</taxon>
    </lineage>
</organism>
<accession>A0ACA9P6N7</accession>
<dbReference type="Proteomes" id="UP000789920">
    <property type="component" value="Unassembled WGS sequence"/>
</dbReference>
<proteinExistence type="predicted"/>
<feature type="non-terminal residue" evidence="1">
    <location>
        <position position="1"/>
    </location>
</feature>
<comment type="caution">
    <text evidence="1">The sequence shown here is derived from an EMBL/GenBank/DDBJ whole genome shotgun (WGS) entry which is preliminary data.</text>
</comment>
<dbReference type="EMBL" id="CAJVQC010018292">
    <property type="protein sequence ID" value="CAG8692286.1"/>
    <property type="molecule type" value="Genomic_DNA"/>
</dbReference>
<sequence length="79" mass="9150">ERERRRNDSQSKATTGETLTESNTTQATLQILYPREHTLEVQKISVTILANEDNDKNQEYNCYKRKKIALNTTANLLTH</sequence>
<evidence type="ECO:0000313" key="1">
    <source>
        <dbReference type="EMBL" id="CAG8692286.1"/>
    </source>
</evidence>
<gene>
    <name evidence="1" type="ORF">RPERSI_LOCUS9611</name>
</gene>
<evidence type="ECO:0000313" key="2">
    <source>
        <dbReference type="Proteomes" id="UP000789920"/>
    </source>
</evidence>
<keyword evidence="2" id="KW-1185">Reference proteome</keyword>
<reference evidence="1" key="1">
    <citation type="submission" date="2021-06" db="EMBL/GenBank/DDBJ databases">
        <authorList>
            <person name="Kallberg Y."/>
            <person name="Tangrot J."/>
            <person name="Rosling A."/>
        </authorList>
    </citation>
    <scope>NUCLEOTIDE SEQUENCE</scope>
    <source>
        <strain evidence="1">MA461A</strain>
    </source>
</reference>